<sequence length="414" mass="45022">MKKLIAIIGASFFFASLFAGGIDNKTNLNSGYLRNPSRLTETKRPEAVLYNIAGTGFMEEGLHLGIGDQFIFKKYTNELKVSGKEYSDDKNIFFFPDLEIVYKKDNWAAFFGFGVFAGGGSLDYSDGNGAIAGLFVQKAATNPTLAAAFAGAAANHNLKVYSVTMGEILGASYMVNDIVSLSLAARFLHGNQNISLKAPALSAINGGKELAYDASGYGLGGIIGINVTPIENLYLGLQYQTITKLDYKYKSITGTLTPTILSAQEGDYFDNDLPAVLGLGAGYNVLDNLYVSLSFNYYFNKQADLENPLGRTSLDYDDSWEVGLGADYQFNEKLGFSAGLMYSNQGSKSDVNSAFSPVLDSIVMGCGVEYKVIKNLMLTGSFMYSNYFEKEYANSLDLNKDIFLTAISVTYRPL</sequence>
<dbReference type="PANTHER" id="PTHR35093">
    <property type="entry name" value="OUTER MEMBRANE PROTEIN NMB0088-RELATED"/>
    <property type="match status" value="1"/>
</dbReference>
<dbReference type="EMBL" id="CP054257">
    <property type="protein sequence ID" value="QTQ11473.1"/>
    <property type="molecule type" value="Genomic_DNA"/>
</dbReference>
<evidence type="ECO:0000256" key="3">
    <source>
        <dbReference type="ARBA" id="ARBA00022452"/>
    </source>
</evidence>
<evidence type="ECO:0000313" key="10">
    <source>
        <dbReference type="Proteomes" id="UP000671995"/>
    </source>
</evidence>
<evidence type="ECO:0000256" key="1">
    <source>
        <dbReference type="ARBA" id="ARBA00004571"/>
    </source>
</evidence>
<dbReference type="Gene3D" id="2.40.160.60">
    <property type="entry name" value="Outer membrane protein transport protein (OMPP1/FadL/TodX)"/>
    <property type="match status" value="1"/>
</dbReference>
<comment type="similarity">
    <text evidence="2">Belongs to the OmpP1/FadL family.</text>
</comment>
<dbReference type="InterPro" id="IPR005017">
    <property type="entry name" value="OMPP1/FadL/TodX"/>
</dbReference>
<accession>A0A975IC66</accession>
<keyword evidence="7" id="KW-0998">Cell outer membrane</keyword>
<reference evidence="9" key="2">
    <citation type="journal article" date="2021" name="Microbiol. Resour. Announc.">
        <title>Complete Genome Sequences of Three Human Oral Treponema parvum Isolates.</title>
        <authorList>
            <person name="Zeng H."/>
            <person name="Watt R.M."/>
        </authorList>
    </citation>
    <scope>NUCLEOTIDE SEQUENCE</scope>
    <source>
        <strain evidence="9">ATCC 700773</strain>
    </source>
</reference>
<dbReference type="AlphaFoldDB" id="A0A975IC66"/>
<evidence type="ECO:0000256" key="2">
    <source>
        <dbReference type="ARBA" id="ARBA00008163"/>
    </source>
</evidence>
<keyword evidence="5 8" id="KW-0732">Signal</keyword>
<dbReference type="GO" id="GO:0015483">
    <property type="term" value="F:long-chain fatty acid transporting porin activity"/>
    <property type="evidence" value="ECO:0007669"/>
    <property type="project" value="TreeGrafter"/>
</dbReference>
<keyword evidence="4" id="KW-0812">Transmembrane</keyword>
<organism evidence="9 10">
    <name type="scientific">Treponema parvum</name>
    <dbReference type="NCBI Taxonomy" id="138851"/>
    <lineage>
        <taxon>Bacteria</taxon>
        <taxon>Pseudomonadati</taxon>
        <taxon>Spirochaetota</taxon>
        <taxon>Spirochaetia</taxon>
        <taxon>Spirochaetales</taxon>
        <taxon>Treponemataceae</taxon>
        <taxon>Treponema</taxon>
    </lineage>
</organism>
<evidence type="ECO:0000256" key="4">
    <source>
        <dbReference type="ARBA" id="ARBA00022692"/>
    </source>
</evidence>
<dbReference type="Pfam" id="PF03349">
    <property type="entry name" value="Toluene_X"/>
    <property type="match status" value="1"/>
</dbReference>
<evidence type="ECO:0000256" key="7">
    <source>
        <dbReference type="ARBA" id="ARBA00023237"/>
    </source>
</evidence>
<comment type="subcellular location">
    <subcellularLocation>
        <location evidence="1">Cell outer membrane</location>
        <topology evidence="1">Multi-pass membrane protein</topology>
    </subcellularLocation>
</comment>
<evidence type="ECO:0000256" key="8">
    <source>
        <dbReference type="SAM" id="SignalP"/>
    </source>
</evidence>
<reference evidence="9" key="1">
    <citation type="submission" date="2020-05" db="EMBL/GenBank/DDBJ databases">
        <authorList>
            <person name="Zeng H."/>
            <person name="Chan Y.K."/>
            <person name="Watt R.M."/>
        </authorList>
    </citation>
    <scope>NUCLEOTIDE SEQUENCE</scope>
    <source>
        <strain evidence="9">ATCC 700773</strain>
    </source>
</reference>
<evidence type="ECO:0000256" key="6">
    <source>
        <dbReference type="ARBA" id="ARBA00023136"/>
    </source>
</evidence>
<proteinExistence type="inferred from homology"/>
<dbReference type="GO" id="GO:0009279">
    <property type="term" value="C:cell outer membrane"/>
    <property type="evidence" value="ECO:0007669"/>
    <property type="project" value="UniProtKB-SubCell"/>
</dbReference>
<keyword evidence="3" id="KW-1134">Transmembrane beta strand</keyword>
<dbReference type="RefSeq" id="WP_210118269.1">
    <property type="nucleotide sequence ID" value="NZ_CP054257.1"/>
</dbReference>
<dbReference type="PANTHER" id="PTHR35093:SF8">
    <property type="entry name" value="OUTER MEMBRANE PROTEIN NMB0088-RELATED"/>
    <property type="match status" value="1"/>
</dbReference>
<evidence type="ECO:0000256" key="5">
    <source>
        <dbReference type="ARBA" id="ARBA00022729"/>
    </source>
</evidence>
<dbReference type="SUPFAM" id="SSF56935">
    <property type="entry name" value="Porins"/>
    <property type="match status" value="1"/>
</dbReference>
<feature type="signal peptide" evidence="8">
    <location>
        <begin position="1"/>
        <end position="19"/>
    </location>
</feature>
<protein>
    <submittedName>
        <fullName evidence="9">Outer membrane protein transport protein</fullName>
    </submittedName>
</protein>
<name>A0A975IC66_9SPIR</name>
<dbReference type="Proteomes" id="UP000671995">
    <property type="component" value="Chromosome"/>
</dbReference>
<gene>
    <name evidence="9" type="ORF">HRI96_04215</name>
</gene>
<feature type="chain" id="PRO_5037999399" evidence="8">
    <location>
        <begin position="20"/>
        <end position="414"/>
    </location>
</feature>
<keyword evidence="6" id="KW-0472">Membrane</keyword>
<evidence type="ECO:0000313" key="9">
    <source>
        <dbReference type="EMBL" id="QTQ11473.1"/>
    </source>
</evidence>